<evidence type="ECO:0000256" key="1">
    <source>
        <dbReference type="SAM" id="MobiDB-lite"/>
    </source>
</evidence>
<dbReference type="EMBL" id="CP141882">
    <property type="protein sequence ID" value="WRT65145.1"/>
    <property type="molecule type" value="Genomic_DNA"/>
</dbReference>
<evidence type="ECO:0000313" key="2">
    <source>
        <dbReference type="EMBL" id="WRT65145.1"/>
    </source>
</evidence>
<organism evidence="2 3">
    <name type="scientific">Kwoniella shivajii</name>
    <dbReference type="NCBI Taxonomy" id="564305"/>
    <lineage>
        <taxon>Eukaryota</taxon>
        <taxon>Fungi</taxon>
        <taxon>Dikarya</taxon>
        <taxon>Basidiomycota</taxon>
        <taxon>Agaricomycotina</taxon>
        <taxon>Tremellomycetes</taxon>
        <taxon>Tremellales</taxon>
        <taxon>Cryptococcaceae</taxon>
        <taxon>Kwoniella</taxon>
    </lineage>
</organism>
<dbReference type="Pfam" id="PF09495">
    <property type="entry name" value="DUF2462"/>
    <property type="match status" value="1"/>
</dbReference>
<feature type="region of interest" description="Disordered" evidence="1">
    <location>
        <begin position="1"/>
        <end position="54"/>
    </location>
</feature>
<gene>
    <name evidence="2" type="ORF">IL334_002087</name>
</gene>
<feature type="compositionally biased region" description="Basic and acidic residues" evidence="1">
    <location>
        <begin position="29"/>
        <end position="44"/>
    </location>
</feature>
<dbReference type="RefSeq" id="XP_062789885.1">
    <property type="nucleotide sequence ID" value="XM_062933834.1"/>
</dbReference>
<dbReference type="GeneID" id="87954218"/>
<protein>
    <submittedName>
        <fullName evidence="2">UPF0390 protein</fullName>
    </submittedName>
</protein>
<feature type="compositionally biased region" description="Polar residues" evidence="1">
    <location>
        <begin position="1"/>
        <end position="13"/>
    </location>
</feature>
<proteinExistence type="predicted"/>
<keyword evidence="3" id="KW-1185">Reference proteome</keyword>
<reference evidence="2 3" key="1">
    <citation type="submission" date="2024-01" db="EMBL/GenBank/DDBJ databases">
        <title>Comparative genomics of Cryptococcus and Kwoniella reveals pathogenesis evolution and contrasting modes of karyotype evolution via chromosome fusion or intercentromeric recombination.</title>
        <authorList>
            <person name="Coelho M.A."/>
            <person name="David-Palma M."/>
            <person name="Shea T."/>
            <person name="Bowers K."/>
            <person name="McGinley-Smith S."/>
            <person name="Mohammad A.W."/>
            <person name="Gnirke A."/>
            <person name="Yurkov A.M."/>
            <person name="Nowrousian M."/>
            <person name="Sun S."/>
            <person name="Cuomo C.A."/>
            <person name="Heitman J."/>
        </authorList>
    </citation>
    <scope>NUCLEOTIDE SEQUENCE [LARGE SCALE GENOMIC DNA]</scope>
    <source>
        <strain evidence="2">CBS 11374</strain>
    </source>
</reference>
<sequence>MAQGGSKNIKTKGQSGGAARKNGGKTRPGRRDIAPKDKHRIAERVHKKQLSSKINNNIEKQMVNAASAGKLTIMRNIGDLEAGAGKDQGKGKGKGKA</sequence>
<name>A0ABZ1CU29_9TREE</name>
<evidence type="ECO:0000313" key="3">
    <source>
        <dbReference type="Proteomes" id="UP001329825"/>
    </source>
</evidence>
<dbReference type="Proteomes" id="UP001329825">
    <property type="component" value="Chromosome 2"/>
</dbReference>
<accession>A0ABZ1CU29</accession>
<dbReference type="InterPro" id="IPR019034">
    <property type="entry name" value="UPF0390"/>
</dbReference>